<feature type="transmembrane region" description="Helical" evidence="1">
    <location>
        <begin position="40"/>
        <end position="70"/>
    </location>
</feature>
<evidence type="ECO:0000313" key="3">
    <source>
        <dbReference type="Proteomes" id="UP001162156"/>
    </source>
</evidence>
<organism evidence="2 3">
    <name type="scientific">Rhamnusium bicolor</name>
    <dbReference type="NCBI Taxonomy" id="1586634"/>
    <lineage>
        <taxon>Eukaryota</taxon>
        <taxon>Metazoa</taxon>
        <taxon>Ecdysozoa</taxon>
        <taxon>Arthropoda</taxon>
        <taxon>Hexapoda</taxon>
        <taxon>Insecta</taxon>
        <taxon>Pterygota</taxon>
        <taxon>Neoptera</taxon>
        <taxon>Endopterygota</taxon>
        <taxon>Coleoptera</taxon>
        <taxon>Polyphaga</taxon>
        <taxon>Cucujiformia</taxon>
        <taxon>Chrysomeloidea</taxon>
        <taxon>Cerambycidae</taxon>
        <taxon>Lepturinae</taxon>
        <taxon>Rhagiini</taxon>
        <taxon>Rhamnusium</taxon>
    </lineage>
</organism>
<proteinExistence type="predicted"/>
<name>A0AAV8XYY8_9CUCU</name>
<protein>
    <submittedName>
        <fullName evidence="2">Uncharacterized protein</fullName>
    </submittedName>
</protein>
<keyword evidence="3" id="KW-1185">Reference proteome</keyword>
<comment type="caution">
    <text evidence="2">The sequence shown here is derived from an EMBL/GenBank/DDBJ whole genome shotgun (WGS) entry which is preliminary data.</text>
</comment>
<dbReference type="EMBL" id="JANEYF010002604">
    <property type="protein sequence ID" value="KAJ8944316.1"/>
    <property type="molecule type" value="Genomic_DNA"/>
</dbReference>
<sequence length="91" mass="10427">MFSLNELYLINIGLLYLGIKSWRQNIGENKVNFNYLFSPIFTGIIILFCLLFLSLLFFCITLSLLLCAIYKLTNKLVLRESIQLGGSIQSL</sequence>
<gene>
    <name evidence="2" type="ORF">NQ314_009507</name>
</gene>
<accession>A0AAV8XYY8</accession>
<keyword evidence="1" id="KW-0472">Membrane</keyword>
<dbReference type="Proteomes" id="UP001162156">
    <property type="component" value="Unassembled WGS sequence"/>
</dbReference>
<evidence type="ECO:0000313" key="2">
    <source>
        <dbReference type="EMBL" id="KAJ8944316.1"/>
    </source>
</evidence>
<evidence type="ECO:0000256" key="1">
    <source>
        <dbReference type="SAM" id="Phobius"/>
    </source>
</evidence>
<keyword evidence="1" id="KW-1133">Transmembrane helix</keyword>
<keyword evidence="1" id="KW-0812">Transmembrane</keyword>
<reference evidence="2" key="1">
    <citation type="journal article" date="2023" name="Insect Mol. Biol.">
        <title>Genome sequencing provides insights into the evolution of gene families encoding plant cell wall-degrading enzymes in longhorned beetles.</title>
        <authorList>
            <person name="Shin N.R."/>
            <person name="Okamura Y."/>
            <person name="Kirsch R."/>
            <person name="Pauchet Y."/>
        </authorList>
    </citation>
    <scope>NUCLEOTIDE SEQUENCE</scope>
    <source>
        <strain evidence="2">RBIC_L_NR</strain>
    </source>
</reference>
<dbReference type="AlphaFoldDB" id="A0AAV8XYY8"/>